<dbReference type="Proteomes" id="UP000799754">
    <property type="component" value="Unassembled WGS sequence"/>
</dbReference>
<dbReference type="EMBL" id="MU006706">
    <property type="protein sequence ID" value="KAF2630583.1"/>
    <property type="molecule type" value="Genomic_DNA"/>
</dbReference>
<feature type="non-terminal residue" evidence="1">
    <location>
        <position position="510"/>
    </location>
</feature>
<keyword evidence="2" id="KW-1185">Reference proteome</keyword>
<comment type="caution">
    <text evidence="1">The sequence shown here is derived from an EMBL/GenBank/DDBJ whole genome shotgun (WGS) entry which is preliminary data.</text>
</comment>
<feature type="non-terminal residue" evidence="1">
    <location>
        <position position="1"/>
    </location>
</feature>
<proteinExistence type="predicted"/>
<reference evidence="1" key="1">
    <citation type="journal article" date="2020" name="Stud. Mycol.">
        <title>101 Dothideomycetes genomes: a test case for predicting lifestyles and emergence of pathogens.</title>
        <authorList>
            <person name="Haridas S."/>
            <person name="Albert R."/>
            <person name="Binder M."/>
            <person name="Bloem J."/>
            <person name="Labutti K."/>
            <person name="Salamov A."/>
            <person name="Andreopoulos B."/>
            <person name="Baker S."/>
            <person name="Barry K."/>
            <person name="Bills G."/>
            <person name="Bluhm B."/>
            <person name="Cannon C."/>
            <person name="Castanera R."/>
            <person name="Culley D."/>
            <person name="Daum C."/>
            <person name="Ezra D."/>
            <person name="Gonzalez J."/>
            <person name="Henrissat B."/>
            <person name="Kuo A."/>
            <person name="Liang C."/>
            <person name="Lipzen A."/>
            <person name="Lutzoni F."/>
            <person name="Magnuson J."/>
            <person name="Mondo S."/>
            <person name="Nolan M."/>
            <person name="Ohm R."/>
            <person name="Pangilinan J."/>
            <person name="Park H.-J."/>
            <person name="Ramirez L."/>
            <person name="Alfaro M."/>
            <person name="Sun H."/>
            <person name="Tritt A."/>
            <person name="Yoshinaga Y."/>
            <person name="Zwiers L.-H."/>
            <person name="Turgeon B."/>
            <person name="Goodwin S."/>
            <person name="Spatafora J."/>
            <person name="Crous P."/>
            <person name="Grigoriev I."/>
        </authorList>
    </citation>
    <scope>NUCLEOTIDE SEQUENCE</scope>
    <source>
        <strain evidence="1">CBS 525.71</strain>
    </source>
</reference>
<accession>A0ACB6S9C6</accession>
<organism evidence="1 2">
    <name type="scientific">Macroventuria anomochaeta</name>
    <dbReference type="NCBI Taxonomy" id="301207"/>
    <lineage>
        <taxon>Eukaryota</taxon>
        <taxon>Fungi</taxon>
        <taxon>Dikarya</taxon>
        <taxon>Ascomycota</taxon>
        <taxon>Pezizomycotina</taxon>
        <taxon>Dothideomycetes</taxon>
        <taxon>Pleosporomycetidae</taxon>
        <taxon>Pleosporales</taxon>
        <taxon>Pleosporineae</taxon>
        <taxon>Didymellaceae</taxon>
        <taxon>Macroventuria</taxon>
    </lineage>
</organism>
<gene>
    <name evidence="1" type="ORF">BU25DRAFT_325240</name>
</gene>
<evidence type="ECO:0000313" key="1">
    <source>
        <dbReference type="EMBL" id="KAF2630583.1"/>
    </source>
</evidence>
<protein>
    <submittedName>
        <fullName evidence="1">Uncharacterized protein</fullName>
    </submittedName>
</protein>
<evidence type="ECO:0000313" key="2">
    <source>
        <dbReference type="Proteomes" id="UP000799754"/>
    </source>
</evidence>
<sequence length="510" mass="58570">WGVSMLNPKNRVESLTPHKHATWRLDGVDPDGTRFFAYPESAIGRPPVRIDVFIPGQQDHPVELRTILRSGWTVRARGKQAANLEICQHLLRALQSWGARTPGFQGQYWQLPFGSRIVVNDIRADVNKMDIVFHPVYNIEQNWLSVEALQKMWCLEPAAWPEAIDLADLQLHSQPHESISLVKLPTRHGTETLVFKSLLQDIKYMYHELKMLLTLKRHPGIIGPPLYIVKKKCRFGGKHGVCGFLVQHYPLGNLGKVLEQSARGIPSVLVTLKDRLRWARQITQALLHINSSPMGFYPDLKPDNVVLTPGVDGLDAVLIDLEQRGGWYSWSPPEVRYVEYLEYIATRVECPPVRKKSLALLTSYIPGWKLLTQTDRYRDCSQGFSHAWLALEHDEREEAQVFMLGKLLWCIFETSSSINCSIGFDMFREQEAWHSFPDFKYTPLNLRDCIRACTEGAPEWDGTFRSIVRVGAKLYPLEHPENAGPQETQDAAIRWWTREVRSAKRFMEQK</sequence>
<name>A0ACB6S9C6_9PLEO</name>